<dbReference type="Gene3D" id="1.10.10.10">
    <property type="entry name" value="Winged helix-like DNA-binding domain superfamily/Winged helix DNA-binding domain"/>
    <property type="match status" value="1"/>
</dbReference>
<gene>
    <name evidence="3" type="ORF">NWFMUON74_65610</name>
</gene>
<reference evidence="3 4" key="1">
    <citation type="submission" date="2020-08" db="EMBL/GenBank/DDBJ databases">
        <title>Genome Sequencing of Nocardia wallacei strain FMUON74 and assembly.</title>
        <authorList>
            <person name="Toyokawa M."/>
            <person name="Uesaka K."/>
        </authorList>
    </citation>
    <scope>NUCLEOTIDE SEQUENCE [LARGE SCALE GENOMIC DNA]</scope>
    <source>
        <strain evidence="3 4">FMUON74</strain>
    </source>
</reference>
<evidence type="ECO:0000313" key="4">
    <source>
        <dbReference type="Proteomes" id="UP000516173"/>
    </source>
</evidence>
<dbReference type="KEGG" id="nwl:NWFMUON74_65610"/>
<dbReference type="InterPro" id="IPR036388">
    <property type="entry name" value="WH-like_DNA-bd_sf"/>
</dbReference>
<feature type="compositionally biased region" description="Polar residues" evidence="1">
    <location>
        <begin position="193"/>
        <end position="204"/>
    </location>
</feature>
<dbReference type="GeneID" id="80350942"/>
<proteinExistence type="predicted"/>
<feature type="domain" description="Transcription regulator PadR N-terminal" evidence="2">
    <location>
        <begin position="16"/>
        <end position="92"/>
    </location>
</feature>
<dbReference type="AlphaFoldDB" id="A0A7G1KXS2"/>
<organism evidence="3 4">
    <name type="scientific">Nocardia wallacei</name>
    <dbReference type="NCBI Taxonomy" id="480035"/>
    <lineage>
        <taxon>Bacteria</taxon>
        <taxon>Bacillati</taxon>
        <taxon>Actinomycetota</taxon>
        <taxon>Actinomycetes</taxon>
        <taxon>Mycobacteriales</taxon>
        <taxon>Nocardiaceae</taxon>
        <taxon>Nocardia</taxon>
    </lineage>
</organism>
<dbReference type="RefSeq" id="WP_232110703.1">
    <property type="nucleotide sequence ID" value="NZ_AP023396.1"/>
</dbReference>
<keyword evidence="4" id="KW-1185">Reference proteome</keyword>
<dbReference type="SUPFAM" id="SSF46785">
    <property type="entry name" value="Winged helix' DNA-binding domain"/>
    <property type="match status" value="1"/>
</dbReference>
<evidence type="ECO:0000259" key="2">
    <source>
        <dbReference type="Pfam" id="PF03551"/>
    </source>
</evidence>
<dbReference type="PANTHER" id="PTHR43252:SF2">
    <property type="entry name" value="TRANSCRIPTION REGULATOR, PADR-LIKE FAMILY"/>
    <property type="match status" value="1"/>
</dbReference>
<name>A0A7G1KXS2_9NOCA</name>
<dbReference type="InterPro" id="IPR036390">
    <property type="entry name" value="WH_DNA-bd_sf"/>
</dbReference>
<protein>
    <submittedName>
        <fullName evidence="3">PadR family transcriptional regulator</fullName>
    </submittedName>
</protein>
<dbReference type="Proteomes" id="UP000516173">
    <property type="component" value="Chromosome"/>
</dbReference>
<dbReference type="InterPro" id="IPR005149">
    <property type="entry name" value="Tscrpt_reg_PadR_N"/>
</dbReference>
<evidence type="ECO:0000256" key="1">
    <source>
        <dbReference type="SAM" id="MobiDB-lite"/>
    </source>
</evidence>
<accession>A0A7G1KXS2</accession>
<evidence type="ECO:0000313" key="3">
    <source>
        <dbReference type="EMBL" id="BCK58789.1"/>
    </source>
</evidence>
<dbReference type="PANTHER" id="PTHR43252">
    <property type="entry name" value="TRANSCRIPTIONAL REGULATOR YQJI"/>
    <property type="match status" value="1"/>
</dbReference>
<dbReference type="EMBL" id="AP023396">
    <property type="protein sequence ID" value="BCK58789.1"/>
    <property type="molecule type" value="Genomic_DNA"/>
</dbReference>
<feature type="region of interest" description="Disordered" evidence="1">
    <location>
        <begin position="185"/>
        <end position="204"/>
    </location>
</feature>
<sequence length="204" mass="22856">MERPLRAVSSPLTVAVLTLLAERPRHPYDMKVTLRERHIAATVKMRGGSLYDTIARLERAGLLTATETSRAGARPERTVYAITEAGRKTLRELISEFIGEPINEYPRFVAGLAHLAVLTPAEAATLLRRRADHLAAEAERVTQEIAVAVEVLPRVVLLEIEYAQRMRECEIDWLRHTATDIENGHIAWPEPETPSSPVQKENNP</sequence>
<dbReference type="Pfam" id="PF03551">
    <property type="entry name" value="PadR"/>
    <property type="match status" value="1"/>
</dbReference>